<reference evidence="1 2" key="1">
    <citation type="submission" date="2016-03" db="EMBL/GenBank/DDBJ databases">
        <title>Niastella vici sp. nov., isolated from farmland soil.</title>
        <authorList>
            <person name="Chen L."/>
            <person name="Wang D."/>
            <person name="Yang S."/>
            <person name="Wang G."/>
        </authorList>
    </citation>
    <scope>NUCLEOTIDE SEQUENCE [LARGE SCALE GENOMIC DNA]</scope>
    <source>
        <strain evidence="1 2">DJ57</strain>
    </source>
</reference>
<name>A0A1V9G5B1_9BACT</name>
<comment type="caution">
    <text evidence="1">The sequence shown here is derived from an EMBL/GenBank/DDBJ whole genome shotgun (WGS) entry which is preliminary data.</text>
</comment>
<gene>
    <name evidence="1" type="ORF">A3860_14610</name>
</gene>
<proteinExistence type="predicted"/>
<dbReference type="EMBL" id="LVYD01000013">
    <property type="protein sequence ID" value="OQP65825.1"/>
    <property type="molecule type" value="Genomic_DNA"/>
</dbReference>
<organism evidence="1 2">
    <name type="scientific">Niastella vici</name>
    <dbReference type="NCBI Taxonomy" id="1703345"/>
    <lineage>
        <taxon>Bacteria</taxon>
        <taxon>Pseudomonadati</taxon>
        <taxon>Bacteroidota</taxon>
        <taxon>Chitinophagia</taxon>
        <taxon>Chitinophagales</taxon>
        <taxon>Chitinophagaceae</taxon>
        <taxon>Niastella</taxon>
    </lineage>
</organism>
<dbReference type="Proteomes" id="UP000192796">
    <property type="component" value="Unassembled WGS sequence"/>
</dbReference>
<evidence type="ECO:0000313" key="1">
    <source>
        <dbReference type="EMBL" id="OQP65825.1"/>
    </source>
</evidence>
<dbReference type="STRING" id="1703345.A3860_14610"/>
<evidence type="ECO:0000313" key="2">
    <source>
        <dbReference type="Proteomes" id="UP000192796"/>
    </source>
</evidence>
<protein>
    <submittedName>
        <fullName evidence="1">Uncharacterized protein</fullName>
    </submittedName>
</protein>
<accession>A0A1V9G5B1</accession>
<dbReference type="AlphaFoldDB" id="A0A1V9G5B1"/>
<sequence>MSFISSVASLWPELVIRTPGSGSCSGRTGRTINKSAYAGANLQLVMINSKPDIEWSLQWGQVLKCTF</sequence>
<keyword evidence="2" id="KW-1185">Reference proteome</keyword>